<keyword evidence="1" id="KW-0472">Membrane</keyword>
<name>A0ABW3D7E7_9BACL</name>
<evidence type="ECO:0000313" key="4">
    <source>
        <dbReference type="Proteomes" id="UP001597120"/>
    </source>
</evidence>
<feature type="transmembrane region" description="Helical" evidence="1">
    <location>
        <begin position="238"/>
        <end position="256"/>
    </location>
</feature>
<evidence type="ECO:0000256" key="1">
    <source>
        <dbReference type="SAM" id="Phobius"/>
    </source>
</evidence>
<dbReference type="GO" id="GO:0016787">
    <property type="term" value="F:hydrolase activity"/>
    <property type="evidence" value="ECO:0007669"/>
    <property type="project" value="UniProtKB-KW"/>
</dbReference>
<dbReference type="EMBL" id="JBHTIU010000027">
    <property type="protein sequence ID" value="MFD0869080.1"/>
    <property type="molecule type" value="Genomic_DNA"/>
</dbReference>
<dbReference type="EC" id="3.4.-.-" evidence="3"/>
<feature type="transmembrane region" description="Helical" evidence="1">
    <location>
        <begin position="24"/>
        <end position="43"/>
    </location>
</feature>
<accession>A0ABW3D7E7</accession>
<keyword evidence="1" id="KW-1133">Transmembrane helix</keyword>
<sequence length="284" mass="32156">MTGLKYDKSNEAHSYRTEGKERRFLPEVLLSGSFVLMIIFTQLEGGRPYLAGLAVLLAAALPRINQRYYPLHTTILGYMAGFLLYRVFNHWLESLALGQESTVLLNRLSLLLLVAPMVLLSLWFREKPIPYLNKPDLRTKLFFPWIDSGFHQVSVKMFLMLAILINLLVFAPFVMQRTAFLDLSFVLIAISFAVINSFLEEVIWRGVLLRRFGETIGAKPALLVTSLGFGLQHYSLGFDWWICLLFAGGGIFYGAVVLRSGSLYPAILWHGVINLLMVFSGMIL</sequence>
<proteinExistence type="predicted"/>
<reference evidence="4" key="1">
    <citation type="journal article" date="2019" name="Int. J. Syst. Evol. Microbiol.">
        <title>The Global Catalogue of Microorganisms (GCM) 10K type strain sequencing project: providing services to taxonomists for standard genome sequencing and annotation.</title>
        <authorList>
            <consortium name="The Broad Institute Genomics Platform"/>
            <consortium name="The Broad Institute Genome Sequencing Center for Infectious Disease"/>
            <person name="Wu L."/>
            <person name="Ma J."/>
        </authorList>
    </citation>
    <scope>NUCLEOTIDE SEQUENCE [LARGE SCALE GENOMIC DNA]</scope>
    <source>
        <strain evidence="4">CCUG 57263</strain>
    </source>
</reference>
<protein>
    <submittedName>
        <fullName evidence="3">CPBP family intramembrane glutamic endopeptidase</fullName>
        <ecNumber evidence="3">3.4.-.-</ecNumber>
    </submittedName>
</protein>
<feature type="transmembrane region" description="Helical" evidence="1">
    <location>
        <begin position="108"/>
        <end position="124"/>
    </location>
</feature>
<dbReference type="RefSeq" id="WP_144932619.1">
    <property type="nucleotide sequence ID" value="NZ_JBHTIU010000027.1"/>
</dbReference>
<feature type="transmembrane region" description="Helical" evidence="1">
    <location>
        <begin position="157"/>
        <end position="174"/>
    </location>
</feature>
<keyword evidence="3" id="KW-0378">Hydrolase</keyword>
<dbReference type="Proteomes" id="UP001597120">
    <property type="component" value="Unassembled WGS sequence"/>
</dbReference>
<keyword evidence="1" id="KW-0812">Transmembrane</keyword>
<feature type="transmembrane region" description="Helical" evidence="1">
    <location>
        <begin position="180"/>
        <end position="199"/>
    </location>
</feature>
<feature type="domain" description="CAAX prenyl protease 2/Lysostaphin resistance protein A-like" evidence="2">
    <location>
        <begin position="184"/>
        <end position="276"/>
    </location>
</feature>
<organism evidence="3 4">
    <name type="scientific">Paenibacillus residui</name>
    <dbReference type="NCBI Taxonomy" id="629724"/>
    <lineage>
        <taxon>Bacteria</taxon>
        <taxon>Bacillati</taxon>
        <taxon>Bacillota</taxon>
        <taxon>Bacilli</taxon>
        <taxon>Bacillales</taxon>
        <taxon>Paenibacillaceae</taxon>
        <taxon>Paenibacillus</taxon>
    </lineage>
</organism>
<feature type="transmembrane region" description="Helical" evidence="1">
    <location>
        <begin position="263"/>
        <end position="283"/>
    </location>
</feature>
<evidence type="ECO:0000313" key="3">
    <source>
        <dbReference type="EMBL" id="MFD0869080.1"/>
    </source>
</evidence>
<comment type="caution">
    <text evidence="3">The sequence shown here is derived from an EMBL/GenBank/DDBJ whole genome shotgun (WGS) entry which is preliminary data.</text>
</comment>
<keyword evidence="4" id="KW-1185">Reference proteome</keyword>
<gene>
    <name evidence="3" type="ORF">ACFQ03_07950</name>
</gene>
<dbReference type="InterPro" id="IPR003675">
    <property type="entry name" value="Rce1/LyrA-like_dom"/>
</dbReference>
<dbReference type="Pfam" id="PF02517">
    <property type="entry name" value="Rce1-like"/>
    <property type="match status" value="1"/>
</dbReference>
<evidence type="ECO:0000259" key="2">
    <source>
        <dbReference type="Pfam" id="PF02517"/>
    </source>
</evidence>
<feature type="transmembrane region" description="Helical" evidence="1">
    <location>
        <begin position="71"/>
        <end position="88"/>
    </location>
</feature>